<organism evidence="2 3">
    <name type="scientific">Kocuria coralli</name>
    <dbReference type="NCBI Taxonomy" id="1461025"/>
    <lineage>
        <taxon>Bacteria</taxon>
        <taxon>Bacillati</taxon>
        <taxon>Actinomycetota</taxon>
        <taxon>Actinomycetes</taxon>
        <taxon>Micrococcales</taxon>
        <taxon>Micrococcaceae</taxon>
        <taxon>Kocuria</taxon>
    </lineage>
</organism>
<dbReference type="Gene3D" id="3.40.720.10">
    <property type="entry name" value="Alkaline Phosphatase, subunit A"/>
    <property type="match status" value="1"/>
</dbReference>
<gene>
    <name evidence="2" type="ORF">FCK90_12270</name>
</gene>
<dbReference type="Pfam" id="PF01663">
    <property type="entry name" value="Phosphodiest"/>
    <property type="match status" value="1"/>
</dbReference>
<dbReference type="SUPFAM" id="SSF53649">
    <property type="entry name" value="Alkaline phosphatase-like"/>
    <property type="match status" value="1"/>
</dbReference>
<feature type="compositionally biased region" description="Pro residues" evidence="1">
    <location>
        <begin position="17"/>
        <end position="26"/>
    </location>
</feature>
<dbReference type="InterPro" id="IPR017850">
    <property type="entry name" value="Alkaline_phosphatase_core_sf"/>
</dbReference>
<protein>
    <submittedName>
        <fullName evidence="2">Alkaline phosphatase family protein</fullName>
    </submittedName>
</protein>
<dbReference type="OrthoDB" id="9779267at2"/>
<feature type="region of interest" description="Disordered" evidence="1">
    <location>
        <begin position="1"/>
        <end position="27"/>
    </location>
</feature>
<evidence type="ECO:0000313" key="3">
    <source>
        <dbReference type="Proteomes" id="UP000325957"/>
    </source>
</evidence>
<feature type="compositionally biased region" description="Basic and acidic residues" evidence="1">
    <location>
        <begin position="1"/>
        <end position="13"/>
    </location>
</feature>
<sequence>MDDDGRAMTDETSRTPAPEPGFPPAPRYGSASVADVLSSAAGALGVAGCQDVLGLPQAERFVVVMVDGLGLEQLKARFGYAPLLRNAALLGELDAAFPTTTASSLASLGTGRPVGEHGLTGYDSYSPELGQTVNMLGNWDSRVDPLRWQPLPTVLERAEQAGIDVVTVSRKKFRQSSLTTAALRGGRFVAADSTHARVRAAQENLRSGRRSLMYFYWDDLDKTGHQAGWGSAEWSEQLEELDGCLRRLIAGLPPRTAVVLTADHGMVDIPAEGRLDVAAIPGLLDDAVTTSGEPRCLQLHLHPVAASARAEAQQRTMERWRAEFGEQVHAATREELLDGGWFGPRERIRPAVVDRIGDVLVLPATEDLAFHDLSRIGAGTLTMVGQHGGLTRAEASVPLLGLAGL</sequence>
<name>A0A5J5KWX6_9MICC</name>
<proteinExistence type="predicted"/>
<keyword evidence="3" id="KW-1185">Reference proteome</keyword>
<dbReference type="AlphaFoldDB" id="A0A5J5KWX6"/>
<dbReference type="PANTHER" id="PTHR10151:SF120">
    <property type="entry name" value="BIS(5'-ADENOSYL)-TRIPHOSPHATASE"/>
    <property type="match status" value="1"/>
</dbReference>
<dbReference type="InterPro" id="IPR002591">
    <property type="entry name" value="Phosphodiest/P_Trfase"/>
</dbReference>
<dbReference type="Proteomes" id="UP000325957">
    <property type="component" value="Unassembled WGS sequence"/>
</dbReference>
<dbReference type="PANTHER" id="PTHR10151">
    <property type="entry name" value="ECTONUCLEOTIDE PYROPHOSPHATASE/PHOSPHODIESTERASE"/>
    <property type="match status" value="1"/>
</dbReference>
<comment type="caution">
    <text evidence="2">The sequence shown here is derived from an EMBL/GenBank/DDBJ whole genome shotgun (WGS) entry which is preliminary data.</text>
</comment>
<evidence type="ECO:0000313" key="2">
    <source>
        <dbReference type="EMBL" id="KAA9393415.1"/>
    </source>
</evidence>
<reference evidence="2 3" key="1">
    <citation type="submission" date="2019-05" db="EMBL/GenBank/DDBJ databases">
        <title>Kocuria coralli sp. nov., a novel actinobacterium isolated from coral reef seawater.</title>
        <authorList>
            <person name="Li J."/>
        </authorList>
    </citation>
    <scope>NUCLEOTIDE SEQUENCE [LARGE SCALE GENOMIC DNA]</scope>
    <source>
        <strain evidence="2 3">SCSIO 13007</strain>
    </source>
</reference>
<evidence type="ECO:0000256" key="1">
    <source>
        <dbReference type="SAM" id="MobiDB-lite"/>
    </source>
</evidence>
<dbReference type="GO" id="GO:0016787">
    <property type="term" value="F:hydrolase activity"/>
    <property type="evidence" value="ECO:0007669"/>
    <property type="project" value="UniProtKB-ARBA"/>
</dbReference>
<dbReference type="EMBL" id="SZWF01000019">
    <property type="protein sequence ID" value="KAA9393415.1"/>
    <property type="molecule type" value="Genomic_DNA"/>
</dbReference>
<accession>A0A5J5KWX6</accession>